<evidence type="ECO:0000313" key="7">
    <source>
        <dbReference type="EMBL" id="OAA91648.1"/>
    </source>
</evidence>
<dbReference type="InterPro" id="IPR051798">
    <property type="entry name" value="Class-II_PLP-Dep_Aminotrans"/>
</dbReference>
<evidence type="ECO:0000256" key="3">
    <source>
        <dbReference type="ARBA" id="ARBA00022898"/>
    </source>
</evidence>
<dbReference type="GO" id="GO:0030170">
    <property type="term" value="F:pyridoxal phosphate binding"/>
    <property type="evidence" value="ECO:0007669"/>
    <property type="project" value="InterPro"/>
</dbReference>
<evidence type="ECO:0000256" key="4">
    <source>
        <dbReference type="ARBA" id="ARBA00023239"/>
    </source>
</evidence>
<comment type="similarity">
    <text evidence="5">Belongs to the class-II pyridoxal-phosphate-dependent aminotransferase family. MalY/PatB cystathionine beta-lyase subfamily.</text>
</comment>
<dbReference type="CDD" id="cd00609">
    <property type="entry name" value="AAT_like"/>
    <property type="match status" value="1"/>
</dbReference>
<feature type="domain" description="Aminotransferase class I/classII large" evidence="6">
    <location>
        <begin position="26"/>
        <end position="378"/>
    </location>
</feature>
<dbReference type="PATRIC" id="fig|1538.10.peg.1111"/>
<evidence type="ECO:0000313" key="8">
    <source>
        <dbReference type="Proteomes" id="UP000077407"/>
    </source>
</evidence>
<dbReference type="InterPro" id="IPR027619">
    <property type="entry name" value="C-S_lyase_PatB-like"/>
</dbReference>
<dbReference type="EMBL" id="LITT01000005">
    <property type="protein sequence ID" value="OAA91648.1"/>
    <property type="molecule type" value="Genomic_DNA"/>
</dbReference>
<name>A0A166S5B4_9CLOT</name>
<protein>
    <recommendedName>
        <fullName evidence="2">cysteine-S-conjugate beta-lyase</fullName>
        <ecNumber evidence="2">4.4.1.13</ecNumber>
    </recommendedName>
</protein>
<dbReference type="InterPro" id="IPR015421">
    <property type="entry name" value="PyrdxlP-dep_Trfase_major"/>
</dbReference>
<dbReference type="Gene3D" id="3.40.640.10">
    <property type="entry name" value="Type I PLP-dependent aspartate aminotransferase-like (Major domain)"/>
    <property type="match status" value="1"/>
</dbReference>
<evidence type="ECO:0000256" key="2">
    <source>
        <dbReference type="ARBA" id="ARBA00012224"/>
    </source>
</evidence>
<evidence type="ECO:0000256" key="1">
    <source>
        <dbReference type="ARBA" id="ARBA00001933"/>
    </source>
</evidence>
<dbReference type="PANTHER" id="PTHR43525:SF1">
    <property type="entry name" value="PROTEIN MALY"/>
    <property type="match status" value="1"/>
</dbReference>
<dbReference type="Pfam" id="PF00155">
    <property type="entry name" value="Aminotran_1_2"/>
    <property type="match status" value="1"/>
</dbReference>
<accession>A0A166S5B4</accession>
<dbReference type="SUPFAM" id="SSF53383">
    <property type="entry name" value="PLP-dependent transferases"/>
    <property type="match status" value="1"/>
</dbReference>
<evidence type="ECO:0000259" key="6">
    <source>
        <dbReference type="Pfam" id="PF00155"/>
    </source>
</evidence>
<dbReference type="EC" id="4.4.1.13" evidence="2"/>
<dbReference type="OrthoDB" id="9802872at2"/>
<reference evidence="7 8" key="1">
    <citation type="journal article" date="2015" name="Biotechnol. Bioeng.">
        <title>Genome sequence and phenotypic characterization of Caulobacter segnis.</title>
        <authorList>
            <person name="Patel S."/>
            <person name="Fletcher B."/>
            <person name="Scott D.C."/>
            <person name="Ely B."/>
        </authorList>
    </citation>
    <scope>NUCLEOTIDE SEQUENCE [LARGE SCALE GENOMIC DNA]</scope>
    <source>
        <strain evidence="7 8">ERI-2</strain>
    </source>
</reference>
<dbReference type="Gene3D" id="3.90.1150.10">
    <property type="entry name" value="Aspartate Aminotransferase, domain 1"/>
    <property type="match status" value="1"/>
</dbReference>
<comment type="cofactor">
    <cofactor evidence="1">
        <name>pyridoxal 5'-phosphate</name>
        <dbReference type="ChEBI" id="CHEBI:597326"/>
    </cofactor>
</comment>
<dbReference type="InterPro" id="IPR004839">
    <property type="entry name" value="Aminotransferase_I/II_large"/>
</dbReference>
<dbReference type="RefSeq" id="WP_063554215.1">
    <property type="nucleotide sequence ID" value="NZ_LITT01000005.1"/>
</dbReference>
<dbReference type="NCBIfam" id="TIGR04350">
    <property type="entry name" value="C_S_lyase_PatB"/>
    <property type="match status" value="1"/>
</dbReference>
<dbReference type="InterPro" id="IPR015424">
    <property type="entry name" value="PyrdxlP-dep_Trfase"/>
</dbReference>
<proteinExistence type="inferred from homology"/>
<comment type="caution">
    <text evidence="7">The sequence shown here is derived from an EMBL/GenBank/DDBJ whole genome shotgun (WGS) entry which is preliminary data.</text>
</comment>
<evidence type="ECO:0000256" key="5">
    <source>
        <dbReference type="ARBA" id="ARBA00037974"/>
    </source>
</evidence>
<dbReference type="AlphaFoldDB" id="A0A166S5B4"/>
<dbReference type="InterPro" id="IPR015422">
    <property type="entry name" value="PyrdxlP-dep_Trfase_small"/>
</dbReference>
<dbReference type="GO" id="GO:0047804">
    <property type="term" value="F:cysteine-S-conjugate beta-lyase activity"/>
    <property type="evidence" value="ECO:0007669"/>
    <property type="project" value="UniProtKB-EC"/>
</dbReference>
<gene>
    <name evidence="7" type="primary">patB</name>
    <name evidence="7" type="ORF">WY13_00613</name>
</gene>
<organism evidence="7 8">
    <name type="scientific">Clostridium ljungdahlii</name>
    <dbReference type="NCBI Taxonomy" id="1538"/>
    <lineage>
        <taxon>Bacteria</taxon>
        <taxon>Bacillati</taxon>
        <taxon>Bacillota</taxon>
        <taxon>Clostridia</taxon>
        <taxon>Eubacteriales</taxon>
        <taxon>Clostridiaceae</taxon>
        <taxon>Clostridium</taxon>
    </lineage>
</organism>
<dbReference type="Proteomes" id="UP000077407">
    <property type="component" value="Unassembled WGS sequence"/>
</dbReference>
<sequence length="388" mass="44850">MLKYVERKQTDSKKWDGLEAMFGASDLMPLWVADMDFKVADCVIEKLKEYLDFGVLGYYKEPEQYKQAFIDWEQTYHGYTVKEEWLRYSPGVVPAINWFIQLLTEKKDSIIVLTPVYYPFLDAVKNNGRNLIESDLINEGGNYTIDFKDFEDKIIENHVKLFILCSPHNPVGRVWKKDELKGLMNICKKHNVKVISDEIHQDIVIGENKHIPVATLGDYDSILVTLTAGTKTFNLASCKNSFVIIPDPQIRKAFDTFVQCIRIPDGNAFGYIAVQSAYEKGRAWLEAVLHQIQENYLYIREKFHKELPLAEVSPLEGTYLLWINLGKYVEGDELESFIKERCKLALDFGVWFGGKRFNQYVRMNIATSKENIIKAVEQLIQGIEDTCH</sequence>
<dbReference type="PANTHER" id="PTHR43525">
    <property type="entry name" value="PROTEIN MALY"/>
    <property type="match status" value="1"/>
</dbReference>
<keyword evidence="4 7" id="KW-0456">Lyase</keyword>
<keyword evidence="3" id="KW-0663">Pyridoxal phosphate</keyword>